<dbReference type="GO" id="GO:0005794">
    <property type="term" value="C:Golgi apparatus"/>
    <property type="evidence" value="ECO:0007669"/>
    <property type="project" value="UniProtKB-SubCell"/>
</dbReference>
<dbReference type="Proteomes" id="UP000472262">
    <property type="component" value="Unassembled WGS sequence"/>
</dbReference>
<keyword evidence="10" id="KW-0333">Golgi apparatus</keyword>
<keyword evidence="11" id="KW-0496">Mitochondrion</keyword>
<evidence type="ECO:0000256" key="1">
    <source>
        <dbReference type="ARBA" id="ARBA00004173"/>
    </source>
</evidence>
<dbReference type="InterPro" id="IPR045058">
    <property type="entry name" value="GIMA/IAN/Toc"/>
</dbReference>
<evidence type="ECO:0000256" key="5">
    <source>
        <dbReference type="ARBA" id="ARBA00008535"/>
    </source>
</evidence>
<protein>
    <recommendedName>
        <fullName evidence="14">GTPase IMAP family member 8</fullName>
    </recommendedName>
    <alternativeName>
        <fullName evidence="15">Immune-associated nucleotide-binding protein 9</fullName>
    </alternativeName>
</protein>
<evidence type="ECO:0000256" key="7">
    <source>
        <dbReference type="ARBA" id="ARBA00022737"/>
    </source>
</evidence>
<dbReference type="FunFam" id="3.40.50.300:FF:000536">
    <property type="entry name" value="GTPase IMAP family member 8"/>
    <property type="match status" value="1"/>
</dbReference>
<dbReference type="Gene3D" id="3.40.50.300">
    <property type="entry name" value="P-loop containing nucleotide triphosphate hydrolases"/>
    <property type="match status" value="1"/>
</dbReference>
<dbReference type="InParanoid" id="A0A672K003"/>
<dbReference type="Pfam" id="PF04548">
    <property type="entry name" value="AIG1"/>
    <property type="match status" value="1"/>
</dbReference>
<dbReference type="InterPro" id="IPR006703">
    <property type="entry name" value="G_AIG1"/>
</dbReference>
<reference evidence="17" key="1">
    <citation type="submission" date="2025-08" db="UniProtKB">
        <authorList>
            <consortium name="Ensembl"/>
        </authorList>
    </citation>
    <scope>IDENTIFICATION</scope>
</reference>
<proteinExistence type="inferred from homology"/>
<dbReference type="PANTHER" id="PTHR10903:SF188">
    <property type="entry name" value="GTPASE IMAP FAMILY MEMBER 2-LIKE-RELATED"/>
    <property type="match status" value="1"/>
</dbReference>
<dbReference type="GO" id="GO:0005739">
    <property type="term" value="C:mitochondrion"/>
    <property type="evidence" value="ECO:0007669"/>
    <property type="project" value="UniProtKB-SubCell"/>
</dbReference>
<evidence type="ECO:0000256" key="9">
    <source>
        <dbReference type="ARBA" id="ARBA00022824"/>
    </source>
</evidence>
<name>A0A672K003_SINGR</name>
<keyword evidence="18" id="KW-1185">Reference proteome</keyword>
<dbReference type="PROSITE" id="PS51720">
    <property type="entry name" value="G_AIG1"/>
    <property type="match status" value="1"/>
</dbReference>
<comment type="function">
    <text evidence="13">Exerts an anti-apoptotic effect in the immune system and is involved in responses to infections.</text>
</comment>
<evidence type="ECO:0000313" key="17">
    <source>
        <dbReference type="Ensembl" id="ENSSGRP00000003399.1"/>
    </source>
</evidence>
<organism evidence="17 18">
    <name type="scientific">Sinocyclocheilus grahami</name>
    <name type="common">Dianchi golden-line fish</name>
    <name type="synonym">Barbus grahami</name>
    <dbReference type="NCBI Taxonomy" id="75366"/>
    <lineage>
        <taxon>Eukaryota</taxon>
        <taxon>Metazoa</taxon>
        <taxon>Chordata</taxon>
        <taxon>Craniata</taxon>
        <taxon>Vertebrata</taxon>
        <taxon>Euteleostomi</taxon>
        <taxon>Actinopterygii</taxon>
        <taxon>Neopterygii</taxon>
        <taxon>Teleostei</taxon>
        <taxon>Ostariophysi</taxon>
        <taxon>Cypriniformes</taxon>
        <taxon>Cyprinidae</taxon>
        <taxon>Cyprininae</taxon>
        <taxon>Sinocyclocheilus</taxon>
    </lineage>
</organism>
<keyword evidence="12" id="KW-0342">GTP-binding</keyword>
<feature type="domain" description="AIG1-type G" evidence="16">
    <location>
        <begin position="1"/>
        <end position="196"/>
    </location>
</feature>
<dbReference type="GO" id="GO:0005783">
    <property type="term" value="C:endoplasmic reticulum"/>
    <property type="evidence" value="ECO:0007669"/>
    <property type="project" value="UniProtKB-SubCell"/>
</dbReference>
<keyword evidence="8" id="KW-0547">Nucleotide-binding</keyword>
<evidence type="ECO:0000256" key="11">
    <source>
        <dbReference type="ARBA" id="ARBA00023128"/>
    </source>
</evidence>
<evidence type="ECO:0000256" key="4">
    <source>
        <dbReference type="ARBA" id="ARBA00004555"/>
    </source>
</evidence>
<comment type="similarity">
    <text evidence="5">Belongs to the TRAFAC class TrmE-Era-EngA-EngB-Septin-like GTPase superfamily. AIG1/Toc34/Toc159-like paraseptin GTPase family. IAN subfamily.</text>
</comment>
<reference evidence="17" key="2">
    <citation type="submission" date="2025-09" db="UniProtKB">
        <authorList>
            <consortium name="Ensembl"/>
        </authorList>
    </citation>
    <scope>IDENTIFICATION</scope>
</reference>
<evidence type="ECO:0000256" key="6">
    <source>
        <dbReference type="ARBA" id="ARBA00022490"/>
    </source>
</evidence>
<evidence type="ECO:0000256" key="2">
    <source>
        <dbReference type="ARBA" id="ARBA00004240"/>
    </source>
</evidence>
<evidence type="ECO:0000256" key="12">
    <source>
        <dbReference type="ARBA" id="ARBA00023134"/>
    </source>
</evidence>
<accession>A0A672K003</accession>
<evidence type="ECO:0000313" key="18">
    <source>
        <dbReference type="Proteomes" id="UP000472262"/>
    </source>
</evidence>
<evidence type="ECO:0000256" key="13">
    <source>
        <dbReference type="ARBA" id="ARBA00056809"/>
    </source>
</evidence>
<dbReference type="OMA" id="WKLERGM"/>
<dbReference type="SUPFAM" id="SSF52540">
    <property type="entry name" value="P-loop containing nucleoside triphosphate hydrolases"/>
    <property type="match status" value="1"/>
</dbReference>
<evidence type="ECO:0000256" key="3">
    <source>
        <dbReference type="ARBA" id="ARBA00004514"/>
    </source>
</evidence>
<keyword evidence="6" id="KW-0963">Cytoplasm</keyword>
<evidence type="ECO:0000256" key="10">
    <source>
        <dbReference type="ARBA" id="ARBA00023034"/>
    </source>
</evidence>
<dbReference type="AlphaFoldDB" id="A0A672K003"/>
<dbReference type="GO" id="GO:0005525">
    <property type="term" value="F:GTP binding"/>
    <property type="evidence" value="ECO:0007669"/>
    <property type="project" value="UniProtKB-KW"/>
</dbReference>
<evidence type="ECO:0000256" key="14">
    <source>
        <dbReference type="ARBA" id="ARBA00073539"/>
    </source>
</evidence>
<keyword evidence="7" id="KW-0677">Repeat</keyword>
<dbReference type="PANTHER" id="PTHR10903">
    <property type="entry name" value="GTPASE, IMAP FAMILY MEMBER-RELATED"/>
    <property type="match status" value="1"/>
</dbReference>
<evidence type="ECO:0000259" key="16">
    <source>
        <dbReference type="PROSITE" id="PS51720"/>
    </source>
</evidence>
<evidence type="ECO:0000256" key="8">
    <source>
        <dbReference type="ARBA" id="ARBA00022741"/>
    </source>
</evidence>
<keyword evidence="9" id="KW-0256">Endoplasmic reticulum</keyword>
<dbReference type="Ensembl" id="ENSSGRT00000003702.1">
    <property type="protein sequence ID" value="ENSSGRP00000003399.1"/>
    <property type="gene ID" value="ENSSGRG00000002144.1"/>
</dbReference>
<dbReference type="GO" id="GO:0005829">
    <property type="term" value="C:cytosol"/>
    <property type="evidence" value="ECO:0007669"/>
    <property type="project" value="UniProtKB-SubCell"/>
</dbReference>
<comment type="subcellular location">
    <subcellularLocation>
        <location evidence="3">Cytoplasm</location>
        <location evidence="3">Cytosol</location>
    </subcellularLocation>
    <subcellularLocation>
        <location evidence="2">Endoplasmic reticulum</location>
    </subcellularLocation>
    <subcellularLocation>
        <location evidence="4">Golgi apparatus</location>
    </subcellularLocation>
    <subcellularLocation>
        <location evidence="1">Mitochondrion</location>
    </subcellularLocation>
</comment>
<evidence type="ECO:0000256" key="15">
    <source>
        <dbReference type="ARBA" id="ARBA00077278"/>
    </source>
</evidence>
<dbReference type="InterPro" id="IPR027417">
    <property type="entry name" value="P-loop_NTPase"/>
</dbReference>
<sequence>MALMGSVGSGKSSTGNTILGRNAFIEMFAPQAVTRTCRRETARVRRRNISVIDTAGLFNSTMHEMQLNDEMEKFARLSFPGLHVFLLVIRLDVRITDEEKNIVKWIRSNFGEDAARYTFILFTHDDQLNGRPLDDFIRDSPDLQSLINSCDGRYHSFNNINRENQEQVTMLLEKIDQMMERNMTHHPTPERFNTIQERIRRLEIGACVGIIGATALILVTDTNTGSS</sequence>
<gene>
    <name evidence="17" type="primary">LOC107577040</name>
</gene>